<sequence length="192" mass="22320">MFDLKHLPNPVHGEEIVHFLRRHPINLLSVLLGYVLLFFTPTFGFLYVWTYAPSVLSDPVIMPIVVLIGSLFFLFGWLILFQMFMDYYLDVWIVTTRRILSIEQTGLFSRVVSELRLYRVQDVTATVNGLFHTLLNYGELEIQTAGEKTHFVFEEIPHPMNISKSILELAEEDRRKHLDEAMEESGAMKDPD</sequence>
<proteinExistence type="predicted"/>
<feature type="domain" description="YdbS-like PH" evidence="2">
    <location>
        <begin position="93"/>
        <end position="158"/>
    </location>
</feature>
<dbReference type="PANTHER" id="PTHR37938:SF1">
    <property type="entry name" value="BLL0215 PROTEIN"/>
    <property type="match status" value="1"/>
</dbReference>
<reference evidence="3 4" key="1">
    <citation type="submission" date="2017-09" db="EMBL/GenBank/DDBJ databases">
        <title>Depth-based differentiation of microbial function through sediment-hosted aquifers and enrichment of novel symbionts in the deep terrestrial subsurface.</title>
        <authorList>
            <person name="Probst A.J."/>
            <person name="Ladd B."/>
            <person name="Jarett J.K."/>
            <person name="Geller-Mcgrath D.E."/>
            <person name="Sieber C.M."/>
            <person name="Emerson J.B."/>
            <person name="Anantharaman K."/>
            <person name="Thomas B.C."/>
            <person name="Malmstrom R."/>
            <person name="Stieglmeier M."/>
            <person name="Klingl A."/>
            <person name="Woyke T."/>
            <person name="Ryan C.M."/>
            <person name="Banfield J.F."/>
        </authorList>
    </citation>
    <scope>NUCLEOTIDE SEQUENCE [LARGE SCALE GENOMIC DNA]</scope>
    <source>
        <strain evidence="3">CG22_combo_CG10-13_8_21_14_all_47_17</strain>
    </source>
</reference>
<comment type="caution">
    <text evidence="3">The sequence shown here is derived from an EMBL/GenBank/DDBJ whole genome shotgun (WGS) entry which is preliminary data.</text>
</comment>
<dbReference type="InterPro" id="IPR005182">
    <property type="entry name" value="YdbS-like_PH"/>
</dbReference>
<organism evidence="3 4">
    <name type="scientific">Candidatus Uhrbacteria bacterium CG22_combo_CG10-13_8_21_14_all_47_17</name>
    <dbReference type="NCBI Taxonomy" id="1975041"/>
    <lineage>
        <taxon>Bacteria</taxon>
        <taxon>Candidatus Uhriibacteriota</taxon>
    </lineage>
</organism>
<keyword evidence="1" id="KW-1133">Transmembrane helix</keyword>
<dbReference type="Pfam" id="PF03703">
    <property type="entry name" value="bPH_2"/>
    <property type="match status" value="1"/>
</dbReference>
<evidence type="ECO:0000313" key="3">
    <source>
        <dbReference type="EMBL" id="PIP60141.1"/>
    </source>
</evidence>
<name>A0A2H0BR78_9BACT</name>
<evidence type="ECO:0000256" key="1">
    <source>
        <dbReference type="SAM" id="Phobius"/>
    </source>
</evidence>
<dbReference type="Proteomes" id="UP000231581">
    <property type="component" value="Unassembled WGS sequence"/>
</dbReference>
<evidence type="ECO:0000313" key="4">
    <source>
        <dbReference type="Proteomes" id="UP000231581"/>
    </source>
</evidence>
<dbReference type="PANTHER" id="PTHR37938">
    <property type="entry name" value="BLL0215 PROTEIN"/>
    <property type="match status" value="1"/>
</dbReference>
<keyword evidence="1" id="KW-0812">Transmembrane</keyword>
<keyword evidence="1" id="KW-0472">Membrane</keyword>
<protein>
    <recommendedName>
        <fullName evidence="2">YdbS-like PH domain-containing protein</fullName>
    </recommendedName>
</protein>
<dbReference type="AlphaFoldDB" id="A0A2H0BR78"/>
<gene>
    <name evidence="3" type="ORF">COX00_04860</name>
</gene>
<evidence type="ECO:0000259" key="2">
    <source>
        <dbReference type="Pfam" id="PF03703"/>
    </source>
</evidence>
<accession>A0A2H0BR78</accession>
<dbReference type="EMBL" id="PCSZ01000080">
    <property type="protein sequence ID" value="PIP60141.1"/>
    <property type="molecule type" value="Genomic_DNA"/>
</dbReference>
<feature type="transmembrane region" description="Helical" evidence="1">
    <location>
        <begin position="27"/>
        <end position="48"/>
    </location>
</feature>
<feature type="transmembrane region" description="Helical" evidence="1">
    <location>
        <begin position="60"/>
        <end position="80"/>
    </location>
</feature>